<evidence type="ECO:0000256" key="5">
    <source>
        <dbReference type="PIRNR" id="PIRNR023803"/>
    </source>
</evidence>
<dbReference type="SUPFAM" id="SSF160350">
    <property type="entry name" value="Rnp2-like"/>
    <property type="match status" value="1"/>
</dbReference>
<keyword evidence="4" id="KW-0539">Nucleus</keyword>
<comment type="caution">
    <text evidence="6">The sequence shown here is derived from an EMBL/GenBank/DDBJ whole genome shotgun (WGS) entry which is preliminary data.</text>
</comment>
<proteinExistence type="inferred from homology"/>
<name>A0ABQ8U9F4_9EUKA</name>
<gene>
    <name evidence="6" type="ORF">PAPYR_8972</name>
</gene>
<dbReference type="PANTHER" id="PTHR15441">
    <property type="entry name" value="RIBONUCLEASE P PROTEIN SUBUNIT P14"/>
    <property type="match status" value="1"/>
</dbReference>
<keyword evidence="3 5" id="KW-0819">tRNA processing</keyword>
<dbReference type="Gene3D" id="3.30.70.3250">
    <property type="entry name" value="Ribonuclease P, Pop5 subunit"/>
    <property type="match status" value="1"/>
</dbReference>
<sequence length="144" mass="16407">MVRMKYRYFLVELVWEGQHTDPTLNFHKIKDEIIQSIQQNFGDLGIGLLSDSFKVCSVSPATNKFIIRCARLQYQRCWQAMTLIRKFSEQPCILRVLHVGGTIRTCQSASLDHDRKMLLALKGTFPSLRGDDDDGGPMLTLADS</sequence>
<dbReference type="InterPro" id="IPR002759">
    <property type="entry name" value="Pop5/Rpp14/Rnp2-like"/>
</dbReference>
<evidence type="ECO:0000256" key="2">
    <source>
        <dbReference type="ARBA" id="ARBA00010800"/>
    </source>
</evidence>
<dbReference type="EMBL" id="JAPMOS010000087">
    <property type="protein sequence ID" value="KAJ4455951.1"/>
    <property type="molecule type" value="Genomic_DNA"/>
</dbReference>
<evidence type="ECO:0000313" key="7">
    <source>
        <dbReference type="Proteomes" id="UP001141327"/>
    </source>
</evidence>
<evidence type="ECO:0000313" key="6">
    <source>
        <dbReference type="EMBL" id="KAJ4455951.1"/>
    </source>
</evidence>
<comment type="function">
    <text evidence="5">Component of ribonuclease P, a protein complex that generates mature tRNA molecules by cleaving their 5'-ends.</text>
</comment>
<dbReference type="InterPro" id="IPR016819">
    <property type="entry name" value="RNase_P/MRP_POP5"/>
</dbReference>
<dbReference type="Proteomes" id="UP001141327">
    <property type="component" value="Unassembled WGS sequence"/>
</dbReference>
<accession>A0ABQ8U9F4</accession>
<dbReference type="PANTHER" id="PTHR15441:SF2">
    <property type="entry name" value="RIBONUCLEASE P_MRP PROTEIN SUBUNIT POP5"/>
    <property type="match status" value="1"/>
</dbReference>
<reference evidence="6" key="1">
    <citation type="journal article" date="2022" name="bioRxiv">
        <title>Genomics of Preaxostyla Flagellates Illuminates Evolutionary Transitions and the Path Towards Mitochondrial Loss.</title>
        <authorList>
            <person name="Novak L.V.F."/>
            <person name="Treitli S.C."/>
            <person name="Pyrih J."/>
            <person name="Halakuc P."/>
            <person name="Pipaliya S.V."/>
            <person name="Vacek V."/>
            <person name="Brzon O."/>
            <person name="Soukal P."/>
            <person name="Eme L."/>
            <person name="Dacks J.B."/>
            <person name="Karnkowska A."/>
            <person name="Elias M."/>
            <person name="Hampl V."/>
        </authorList>
    </citation>
    <scope>NUCLEOTIDE SEQUENCE</scope>
    <source>
        <strain evidence="6">RCP-MX</strain>
    </source>
</reference>
<dbReference type="Pfam" id="PF01900">
    <property type="entry name" value="RNase_P_Rpp14"/>
    <property type="match status" value="1"/>
</dbReference>
<dbReference type="PIRSF" id="PIRSF023803">
    <property type="entry name" value="Ribonuclease_P_prd"/>
    <property type="match status" value="1"/>
</dbReference>
<protein>
    <recommendedName>
        <fullName evidence="5">Ribonuclease P/MRP protein subunit POP5</fullName>
    </recommendedName>
</protein>
<evidence type="ECO:0000256" key="4">
    <source>
        <dbReference type="ARBA" id="ARBA00023242"/>
    </source>
</evidence>
<keyword evidence="7" id="KW-1185">Reference proteome</keyword>
<comment type="subcellular location">
    <subcellularLocation>
        <location evidence="1">Nucleus</location>
    </subcellularLocation>
</comment>
<comment type="similarity">
    <text evidence="2 5">Belongs to the eukaryotic/archaeal RNase P protein component 2 family.</text>
</comment>
<dbReference type="InterPro" id="IPR038085">
    <property type="entry name" value="Rnp2-like_sf"/>
</dbReference>
<evidence type="ECO:0000256" key="1">
    <source>
        <dbReference type="ARBA" id="ARBA00004123"/>
    </source>
</evidence>
<organism evidence="6 7">
    <name type="scientific">Paratrimastix pyriformis</name>
    <dbReference type="NCBI Taxonomy" id="342808"/>
    <lineage>
        <taxon>Eukaryota</taxon>
        <taxon>Metamonada</taxon>
        <taxon>Preaxostyla</taxon>
        <taxon>Paratrimastigidae</taxon>
        <taxon>Paratrimastix</taxon>
    </lineage>
</organism>
<evidence type="ECO:0000256" key="3">
    <source>
        <dbReference type="ARBA" id="ARBA00022694"/>
    </source>
</evidence>